<evidence type="ECO:0000256" key="7">
    <source>
        <dbReference type="ARBA" id="ARBA00022801"/>
    </source>
</evidence>
<evidence type="ECO:0000256" key="5">
    <source>
        <dbReference type="ARBA" id="ARBA00022490"/>
    </source>
</evidence>
<dbReference type="EC" id="3.4.11.5" evidence="9"/>
<dbReference type="PRINTS" id="PR00111">
    <property type="entry name" value="ABHYDROLASE"/>
</dbReference>
<keyword evidence="4 9" id="KW-0031">Aminopeptidase</keyword>
<dbReference type="InterPro" id="IPR000073">
    <property type="entry name" value="AB_hydrolase_1"/>
</dbReference>
<evidence type="ECO:0000256" key="10">
    <source>
        <dbReference type="SAM" id="MobiDB-lite"/>
    </source>
</evidence>
<evidence type="ECO:0000256" key="2">
    <source>
        <dbReference type="ARBA" id="ARBA00004496"/>
    </source>
</evidence>
<evidence type="ECO:0000256" key="9">
    <source>
        <dbReference type="RuleBase" id="RU003421"/>
    </source>
</evidence>
<dbReference type="RefSeq" id="WP_185276113.1">
    <property type="nucleotide sequence ID" value="NZ_CP043641.1"/>
</dbReference>
<evidence type="ECO:0000256" key="4">
    <source>
        <dbReference type="ARBA" id="ARBA00022438"/>
    </source>
</evidence>
<dbReference type="GO" id="GO:0004177">
    <property type="term" value="F:aminopeptidase activity"/>
    <property type="evidence" value="ECO:0007669"/>
    <property type="project" value="UniProtKB-KW"/>
</dbReference>
<dbReference type="SUPFAM" id="SSF53474">
    <property type="entry name" value="alpha/beta-Hydrolases"/>
    <property type="match status" value="1"/>
</dbReference>
<keyword evidence="6 9" id="KW-0645">Protease</keyword>
<evidence type="ECO:0000256" key="1">
    <source>
        <dbReference type="ARBA" id="ARBA00001585"/>
    </source>
</evidence>
<dbReference type="NCBIfam" id="TIGR01249">
    <property type="entry name" value="pro_imino_pep_1"/>
    <property type="match status" value="1"/>
</dbReference>
<dbReference type="KEGG" id="lse:F1C12_17175"/>
<evidence type="ECO:0000259" key="11">
    <source>
        <dbReference type="Pfam" id="PF00561"/>
    </source>
</evidence>
<dbReference type="InterPro" id="IPR005944">
    <property type="entry name" value="Pro_iminopeptidase"/>
</dbReference>
<evidence type="ECO:0000256" key="3">
    <source>
        <dbReference type="ARBA" id="ARBA00010088"/>
    </source>
</evidence>
<feature type="compositionally biased region" description="Acidic residues" evidence="10">
    <location>
        <begin position="322"/>
        <end position="361"/>
    </location>
</feature>
<feature type="region of interest" description="Disordered" evidence="10">
    <location>
        <begin position="317"/>
        <end position="367"/>
    </location>
</feature>
<dbReference type="PRINTS" id="PR00793">
    <property type="entry name" value="PROAMNOPTASE"/>
</dbReference>
<evidence type="ECO:0000313" key="12">
    <source>
        <dbReference type="EMBL" id="QNE36675.1"/>
    </source>
</evidence>
<dbReference type="AlphaFoldDB" id="A0A7G6YDW0"/>
<dbReference type="PIRSF" id="PIRSF006431">
    <property type="entry name" value="Pept_S33"/>
    <property type="match status" value="1"/>
</dbReference>
<dbReference type="EMBL" id="CP043641">
    <property type="protein sequence ID" value="QNE36675.1"/>
    <property type="molecule type" value="Genomic_DNA"/>
</dbReference>
<feature type="domain" description="AB hydrolase-1" evidence="11">
    <location>
        <begin position="36"/>
        <end position="298"/>
    </location>
</feature>
<sequence length="367" mass="40418">MRTLYPEIEPYDSGMLDVGDGQQVYWETSGNPDGTPVVFLHGGPGGGSTPSHRRLFDPERYRIVLFDQRNCGRSLPHASDPDADLSANTTWNLVSDMEKLREHLEVERWLVFGGSWGSALALAYAETHPERVTGLILRGIFTLRPAELDWFYEGGAAALFPDLWEGFVEPVPVEERGHLIRAYSRLLADEDPAVHGPAAVAWSRWESSTITLLPRPEVVETFTEEKYAVAFARIENHYFMNGGWFEEDQLIRDAYKLADIPGVIVQGRYDICTPAMTAWDLHRAWPEAELNIVPDAGHAYDEPGILDALIEATDRFAGGPADEADTGDDAAAEAEDDAAAEGEDAEGEDAEESSESADEGAEDGHQA</sequence>
<evidence type="ECO:0000256" key="6">
    <source>
        <dbReference type="ARBA" id="ARBA00022670"/>
    </source>
</evidence>
<feature type="active site" description="Nucleophile" evidence="8">
    <location>
        <position position="115"/>
    </location>
</feature>
<comment type="subcellular location">
    <subcellularLocation>
        <location evidence="2">Cytoplasm</location>
    </subcellularLocation>
</comment>
<evidence type="ECO:0000313" key="13">
    <source>
        <dbReference type="Proteomes" id="UP000515511"/>
    </source>
</evidence>
<feature type="active site" evidence="8">
    <location>
        <position position="270"/>
    </location>
</feature>
<keyword evidence="5" id="KW-0963">Cytoplasm</keyword>
<keyword evidence="7 9" id="KW-0378">Hydrolase</keyword>
<feature type="active site" description="Proton donor" evidence="8">
    <location>
        <position position="298"/>
    </location>
</feature>
<comment type="similarity">
    <text evidence="3 9">Belongs to the peptidase S33 family.</text>
</comment>
<reference evidence="13" key="1">
    <citation type="submission" date="2019-09" db="EMBL/GenBank/DDBJ databases">
        <title>Antimicrobial potential of Antarctic Bacteria.</title>
        <authorList>
            <person name="Benaud N."/>
            <person name="Edwards R.J."/>
            <person name="Ferrari B.C."/>
        </authorList>
    </citation>
    <scope>NUCLEOTIDE SEQUENCE [LARGE SCALE GENOMIC DNA]</scope>
    <source>
        <strain evidence="13">INR9</strain>
    </source>
</reference>
<dbReference type="Gene3D" id="3.40.50.1820">
    <property type="entry name" value="alpha/beta hydrolase"/>
    <property type="match status" value="1"/>
</dbReference>
<dbReference type="PANTHER" id="PTHR43722">
    <property type="entry name" value="PROLINE IMINOPEPTIDASE"/>
    <property type="match status" value="1"/>
</dbReference>
<accession>A0A7G6YDW0</accession>
<dbReference type="InterPro" id="IPR002410">
    <property type="entry name" value="Peptidase_S33"/>
</dbReference>
<dbReference type="GO" id="GO:0006508">
    <property type="term" value="P:proteolysis"/>
    <property type="evidence" value="ECO:0007669"/>
    <property type="project" value="UniProtKB-KW"/>
</dbReference>
<comment type="catalytic activity">
    <reaction evidence="1 9">
        <text>Release of N-terminal proline from a peptide.</text>
        <dbReference type="EC" id="3.4.11.5"/>
    </reaction>
</comment>
<dbReference type="Proteomes" id="UP000515511">
    <property type="component" value="Chromosome"/>
</dbReference>
<name>A0A7G6YDW0_9MICO</name>
<dbReference type="InterPro" id="IPR029058">
    <property type="entry name" value="AB_hydrolase_fold"/>
</dbReference>
<proteinExistence type="inferred from homology"/>
<dbReference type="Pfam" id="PF00561">
    <property type="entry name" value="Abhydrolase_1"/>
    <property type="match status" value="1"/>
</dbReference>
<organism evidence="12 13">
    <name type="scientific">Leifsonia shinshuensis</name>
    <dbReference type="NCBI Taxonomy" id="150026"/>
    <lineage>
        <taxon>Bacteria</taxon>
        <taxon>Bacillati</taxon>
        <taxon>Actinomycetota</taxon>
        <taxon>Actinomycetes</taxon>
        <taxon>Micrococcales</taxon>
        <taxon>Microbacteriaceae</taxon>
        <taxon>Leifsonia</taxon>
    </lineage>
</organism>
<gene>
    <name evidence="12" type="primary">pip</name>
    <name evidence="12" type="ORF">F1C12_17175</name>
</gene>
<dbReference type="PANTHER" id="PTHR43722:SF1">
    <property type="entry name" value="PROLINE IMINOPEPTIDASE"/>
    <property type="match status" value="1"/>
</dbReference>
<evidence type="ECO:0000256" key="8">
    <source>
        <dbReference type="PIRSR" id="PIRSR006431-1"/>
    </source>
</evidence>
<protein>
    <recommendedName>
        <fullName evidence="9">Proline iminopeptidase</fullName>
        <ecNumber evidence="9">3.4.11.5</ecNumber>
    </recommendedName>
</protein>
<dbReference type="GO" id="GO:0005737">
    <property type="term" value="C:cytoplasm"/>
    <property type="evidence" value="ECO:0007669"/>
    <property type="project" value="UniProtKB-SubCell"/>
</dbReference>